<dbReference type="CDD" id="cd04724">
    <property type="entry name" value="Tryptophan_synthase_alpha"/>
    <property type="match status" value="1"/>
</dbReference>
<comment type="catalytic activity">
    <reaction evidence="7 8">
        <text>(1S,2R)-1-C-(indol-3-yl)glycerol 3-phosphate + L-serine = D-glyceraldehyde 3-phosphate + L-tryptophan + H2O</text>
        <dbReference type="Rhea" id="RHEA:10532"/>
        <dbReference type="ChEBI" id="CHEBI:15377"/>
        <dbReference type="ChEBI" id="CHEBI:33384"/>
        <dbReference type="ChEBI" id="CHEBI:57912"/>
        <dbReference type="ChEBI" id="CHEBI:58866"/>
        <dbReference type="ChEBI" id="CHEBI:59776"/>
        <dbReference type="EC" id="4.2.1.20"/>
    </reaction>
</comment>
<evidence type="ECO:0000256" key="3">
    <source>
        <dbReference type="ARBA" id="ARBA00022605"/>
    </source>
</evidence>
<evidence type="ECO:0000256" key="5">
    <source>
        <dbReference type="ARBA" id="ARBA00023141"/>
    </source>
</evidence>
<dbReference type="RefSeq" id="WP_381435898.1">
    <property type="nucleotide sequence ID" value="NZ_JBHSNO010000007.1"/>
</dbReference>
<accession>A0ABW0TKS8</accession>
<comment type="similarity">
    <text evidence="8 9">Belongs to the TrpA family.</text>
</comment>
<dbReference type="InterPro" id="IPR018204">
    <property type="entry name" value="Trp_synthase_alpha_AS"/>
</dbReference>
<feature type="active site" description="Proton acceptor" evidence="8">
    <location>
        <position position="62"/>
    </location>
</feature>
<keyword evidence="5 8" id="KW-0057">Aromatic amino acid biosynthesis</keyword>
<dbReference type="EMBL" id="JBHSNO010000007">
    <property type="protein sequence ID" value="MFC5590056.1"/>
    <property type="molecule type" value="Genomic_DNA"/>
</dbReference>
<dbReference type="InterPro" id="IPR011060">
    <property type="entry name" value="RibuloseP-bd_barrel"/>
</dbReference>
<evidence type="ECO:0000256" key="2">
    <source>
        <dbReference type="ARBA" id="ARBA00011270"/>
    </source>
</evidence>
<dbReference type="PANTHER" id="PTHR43406">
    <property type="entry name" value="TRYPTOPHAN SYNTHASE, ALPHA CHAIN"/>
    <property type="match status" value="1"/>
</dbReference>
<protein>
    <recommendedName>
        <fullName evidence="8">Tryptophan synthase alpha chain</fullName>
        <ecNumber evidence="8">4.2.1.20</ecNumber>
    </recommendedName>
</protein>
<evidence type="ECO:0000256" key="4">
    <source>
        <dbReference type="ARBA" id="ARBA00022822"/>
    </source>
</evidence>
<evidence type="ECO:0000256" key="8">
    <source>
        <dbReference type="HAMAP-Rule" id="MF_00131"/>
    </source>
</evidence>
<dbReference type="InterPro" id="IPR013785">
    <property type="entry name" value="Aldolase_TIM"/>
</dbReference>
<evidence type="ECO:0000256" key="1">
    <source>
        <dbReference type="ARBA" id="ARBA00004733"/>
    </source>
</evidence>
<dbReference type="EC" id="4.2.1.20" evidence="8"/>
<dbReference type="GO" id="GO:0004834">
    <property type="term" value="F:tryptophan synthase activity"/>
    <property type="evidence" value="ECO:0007669"/>
    <property type="project" value="UniProtKB-EC"/>
</dbReference>
<evidence type="ECO:0000313" key="10">
    <source>
        <dbReference type="EMBL" id="MFC5590056.1"/>
    </source>
</evidence>
<keyword evidence="11" id="KW-1185">Reference proteome</keyword>
<gene>
    <name evidence="8 10" type="primary">trpA</name>
    <name evidence="10" type="ORF">ACFPRA_14205</name>
</gene>
<name>A0ABW0TKS8_9BACL</name>
<sequence length="262" mass="27946">MTKKVLENAIRACVERGDQAFVPYMMAGDGGIGTLKEQILFLQQAGVTAIELGIPFSDPVADGPVIQQAGARALAQGVTLRKVLKELRLFRDEVKVPLVLMLYLNPILRMGITEFVKECEASEIAGLIVPDLPLEESGLLRDELGHTDIALIQLVSLTSSSERIQKITAAGEGFIYAVTVNGITGVRSGFGDQLETHLEQLKAVSPVPVLAGFGISTPEQVRSIGAFADGVIVGSAIVDAFHRNDLATVEALVKASKKEIVS</sequence>
<comment type="pathway">
    <text evidence="1 8">Amino-acid biosynthesis; L-tryptophan biosynthesis; L-tryptophan from chorismate: step 5/5.</text>
</comment>
<dbReference type="InterPro" id="IPR002028">
    <property type="entry name" value="Trp_synthase_suA"/>
</dbReference>
<keyword evidence="6 8" id="KW-0456">Lyase</keyword>
<dbReference type="PANTHER" id="PTHR43406:SF1">
    <property type="entry name" value="TRYPTOPHAN SYNTHASE ALPHA CHAIN, CHLOROPLASTIC"/>
    <property type="match status" value="1"/>
</dbReference>
<organism evidence="10 11">
    <name type="scientific">Sporosarcina soli</name>
    <dbReference type="NCBI Taxonomy" id="334736"/>
    <lineage>
        <taxon>Bacteria</taxon>
        <taxon>Bacillati</taxon>
        <taxon>Bacillota</taxon>
        <taxon>Bacilli</taxon>
        <taxon>Bacillales</taxon>
        <taxon>Caryophanaceae</taxon>
        <taxon>Sporosarcina</taxon>
    </lineage>
</organism>
<evidence type="ECO:0000313" key="11">
    <source>
        <dbReference type="Proteomes" id="UP001596109"/>
    </source>
</evidence>
<proteinExistence type="inferred from homology"/>
<dbReference type="HAMAP" id="MF_00131">
    <property type="entry name" value="Trp_synth_alpha"/>
    <property type="match status" value="1"/>
</dbReference>
<evidence type="ECO:0000256" key="6">
    <source>
        <dbReference type="ARBA" id="ARBA00023239"/>
    </source>
</evidence>
<comment type="subunit">
    <text evidence="2 8">Tetramer of two alpha and two beta chains.</text>
</comment>
<reference evidence="11" key="1">
    <citation type="journal article" date="2019" name="Int. J. Syst. Evol. Microbiol.">
        <title>The Global Catalogue of Microorganisms (GCM) 10K type strain sequencing project: providing services to taxonomists for standard genome sequencing and annotation.</title>
        <authorList>
            <consortium name="The Broad Institute Genomics Platform"/>
            <consortium name="The Broad Institute Genome Sequencing Center for Infectious Disease"/>
            <person name="Wu L."/>
            <person name="Ma J."/>
        </authorList>
    </citation>
    <scope>NUCLEOTIDE SEQUENCE [LARGE SCALE GENOMIC DNA]</scope>
    <source>
        <strain evidence="11">CGMCC 4.1434</strain>
    </source>
</reference>
<evidence type="ECO:0000256" key="9">
    <source>
        <dbReference type="RuleBase" id="RU003662"/>
    </source>
</evidence>
<dbReference type="NCBIfam" id="TIGR00262">
    <property type="entry name" value="trpA"/>
    <property type="match status" value="1"/>
</dbReference>
<keyword evidence="4 8" id="KW-0822">Tryptophan biosynthesis</keyword>
<dbReference type="PROSITE" id="PS00167">
    <property type="entry name" value="TRP_SYNTHASE_ALPHA"/>
    <property type="match status" value="1"/>
</dbReference>
<comment type="function">
    <text evidence="8">The alpha subunit is responsible for the aldol cleavage of indoleglycerol phosphate to indole and glyceraldehyde 3-phosphate.</text>
</comment>
<feature type="active site" description="Proton acceptor" evidence="8">
    <location>
        <position position="51"/>
    </location>
</feature>
<keyword evidence="3 8" id="KW-0028">Amino-acid biosynthesis</keyword>
<dbReference type="Pfam" id="PF00290">
    <property type="entry name" value="Trp_syntA"/>
    <property type="match status" value="1"/>
</dbReference>
<dbReference type="Proteomes" id="UP001596109">
    <property type="component" value="Unassembled WGS sequence"/>
</dbReference>
<dbReference type="Gene3D" id="3.20.20.70">
    <property type="entry name" value="Aldolase class I"/>
    <property type="match status" value="1"/>
</dbReference>
<comment type="caution">
    <text evidence="10">The sequence shown here is derived from an EMBL/GenBank/DDBJ whole genome shotgun (WGS) entry which is preliminary data.</text>
</comment>
<dbReference type="SUPFAM" id="SSF51366">
    <property type="entry name" value="Ribulose-phoshate binding barrel"/>
    <property type="match status" value="1"/>
</dbReference>
<evidence type="ECO:0000256" key="7">
    <source>
        <dbReference type="ARBA" id="ARBA00049047"/>
    </source>
</evidence>